<keyword evidence="1" id="KW-0597">Phosphoprotein</keyword>
<dbReference type="InterPro" id="IPR002645">
    <property type="entry name" value="STAS_dom"/>
</dbReference>
<gene>
    <name evidence="3" type="ORF">I6J18_08285</name>
</gene>
<keyword evidence="4" id="KW-1185">Reference proteome</keyword>
<evidence type="ECO:0000313" key="3">
    <source>
        <dbReference type="EMBL" id="QQT01833.1"/>
    </source>
</evidence>
<evidence type="ECO:0000313" key="4">
    <source>
        <dbReference type="Proteomes" id="UP000595254"/>
    </source>
</evidence>
<dbReference type="InterPro" id="IPR051932">
    <property type="entry name" value="Bact_StressResp_Reg"/>
</dbReference>
<dbReference type="SUPFAM" id="SSF52091">
    <property type="entry name" value="SpoIIaa-like"/>
    <property type="match status" value="1"/>
</dbReference>
<dbReference type="EMBL" id="CP068053">
    <property type="protein sequence ID" value="QQT01833.1"/>
    <property type="molecule type" value="Genomic_DNA"/>
</dbReference>
<evidence type="ECO:0000259" key="2">
    <source>
        <dbReference type="PROSITE" id="PS50801"/>
    </source>
</evidence>
<sequence>MKLVYEKDYGVKEFINKNKDIFKEKLLSEAVNVRSKIEEILLIGNIDLLNNANKLTVYIVEEREEELISFAKQEGVVWATHALTLSFKLEWVHAIRRTIWDFFFHYNNFTNQSQEVKEFFNLEKKINDQIDTFLNTFIVSYSDYKDKLIRRQKEMVEDLSVPIIPITPTVCILPLIGSIDSFRTQIIEEKVLIEIGRLRIQTLIMDLSGIAKMEANVIDNLMKIIDGTSMMGCKTTITGLRPEIVREVINLGLSFDKNVETKGTLQQALKDYLIID</sequence>
<dbReference type="Proteomes" id="UP000595254">
    <property type="component" value="Chromosome"/>
</dbReference>
<reference evidence="3 4" key="1">
    <citation type="submission" date="2021-01" db="EMBL/GenBank/DDBJ databases">
        <title>FDA dAtabase for Regulatory Grade micrObial Sequences (FDA-ARGOS): Supporting development and validation of Infectious Disease Dx tests.</title>
        <authorList>
            <person name="Nelson B."/>
            <person name="Plummer A."/>
            <person name="Tallon L."/>
            <person name="Sadzewicz L."/>
            <person name="Zhao X."/>
            <person name="Boylan J."/>
            <person name="Ott S."/>
            <person name="Bowen H."/>
            <person name="Vavikolanu K."/>
            <person name="Mehta A."/>
            <person name="Aluvathingal J."/>
            <person name="Nadendla S."/>
            <person name="Myers T."/>
            <person name="Yan Y."/>
            <person name="Sichtig H."/>
        </authorList>
    </citation>
    <scope>NUCLEOTIDE SEQUENCE [LARGE SCALE GENOMIC DNA]</scope>
    <source>
        <strain evidence="3 4">FDAARGOS_1161</strain>
    </source>
</reference>
<dbReference type="PANTHER" id="PTHR33745:SF3">
    <property type="entry name" value="RSBT CO-ANTAGONIST PROTEIN RSBRC"/>
    <property type="match status" value="1"/>
</dbReference>
<dbReference type="RefSeq" id="WP_040376461.1">
    <property type="nucleotide sequence ID" value="NZ_CP068053.1"/>
</dbReference>
<accession>A0A974NQ27</accession>
<feature type="domain" description="STAS" evidence="2">
    <location>
        <begin position="160"/>
        <end position="272"/>
    </location>
</feature>
<dbReference type="Pfam" id="PF01740">
    <property type="entry name" value="STAS"/>
    <property type="match status" value="1"/>
</dbReference>
<dbReference type="AlphaFoldDB" id="A0A974NQ27"/>
<dbReference type="InterPro" id="IPR036513">
    <property type="entry name" value="STAS_dom_sf"/>
</dbReference>
<dbReference type="CDD" id="cd07041">
    <property type="entry name" value="STAS_RsbR_RsbS_like"/>
    <property type="match status" value="1"/>
</dbReference>
<organism evidence="3 4">
    <name type="scientific">Peribacillus psychrosaccharolyticus</name>
    <name type="common">Bacillus psychrosaccharolyticus</name>
    <dbReference type="NCBI Taxonomy" id="1407"/>
    <lineage>
        <taxon>Bacteria</taxon>
        <taxon>Bacillati</taxon>
        <taxon>Bacillota</taxon>
        <taxon>Bacilli</taxon>
        <taxon>Bacillales</taxon>
        <taxon>Bacillaceae</taxon>
        <taxon>Peribacillus</taxon>
    </lineage>
</organism>
<proteinExistence type="predicted"/>
<dbReference type="KEGG" id="ppsr:I6J18_08285"/>
<protein>
    <submittedName>
        <fullName evidence="3">STAS domain-containing protein</fullName>
    </submittedName>
</protein>
<dbReference type="PANTHER" id="PTHR33745">
    <property type="entry name" value="RSBT ANTAGONIST PROTEIN RSBS-RELATED"/>
    <property type="match status" value="1"/>
</dbReference>
<dbReference type="Gene3D" id="3.30.750.24">
    <property type="entry name" value="STAS domain"/>
    <property type="match status" value="1"/>
</dbReference>
<dbReference type="PROSITE" id="PS50801">
    <property type="entry name" value="STAS"/>
    <property type="match status" value="1"/>
</dbReference>
<name>A0A974NQ27_PERPY</name>
<evidence type="ECO:0000256" key="1">
    <source>
        <dbReference type="ARBA" id="ARBA00022553"/>
    </source>
</evidence>